<dbReference type="InterPro" id="IPR027417">
    <property type="entry name" value="P-loop_NTPase"/>
</dbReference>
<gene>
    <name evidence="12" type="ORF">C8N28_2197</name>
</gene>
<feature type="domain" description="Helicase C-terminal" evidence="11">
    <location>
        <begin position="244"/>
        <end position="403"/>
    </location>
</feature>
<sequence length="814" mass="92792">MNELAEHWFKLQNWQPYAFQKDSWDQMAKGKSGLLNAPTGFGKTMAIWFGVLEHYYLKVEPKLTDNRKAKKLHCLWITPLRALSREIHQATNAVSDDLGIDYTIGLRTGDTLATERKKQKTKPPNALITTPESVHIMLATKGYSEYFAELSVIVVDEWHELMGSKRGVLIELALSRLKALNPKLIIWGISATIGNLKQAKAILLGTMNAGVLVRAELDKKIDIHTILPDSLEKFPWAGHMGLTLAEKVLPLIQQGSSTLLFTNTRAQAEIWYQRLLDIAPDLAGVMALHHGSLSQDLRNWVENALHEGILKIVVCTSSLDLGVDFRPVDTVIQVGSPKGIARFLQRAGRSGHQPGALSTIYFLPTHSLEIMEGASLKYAVAKGMVEDRIPFIRSFDVLIQYLTTLAVSEGFDADVIFKEVIKTHCFESINRQEFDDCLLLIYKGGKTLDAYDEFHKVKIIDGLYKVTDKKIALRHVMSIGTIVNDAMMQVKFLNGKYLGSIEEWFISRLKPGDTFWFSGRSLELIMVKYMQVIVRSSNKKRGRIPSWMGGRLPISANLGAAIRHTFKEIHYKSVESKTPEVKFLMPLFKEQSRLSYLPKENELLIEYVHTKYGYHLFVYPFEGKLVHEGMAAVLAYRLSKIKKSTFSIATNEYGIELLSDEKIAVAEMSLEDLFSTKELYRDIQEGINTMEMARRQFREIAGISGLVFKGYPGKQIKTKHLQANSGLFFSVFEDYDRDNLLLRQAYDEVFIFQLEIVRMNAAFQRIEAHKKVLQTLQHLTPFSFPLFTESFREKYSNEDWLSRIEKIKQQLEEL</sequence>
<keyword evidence="8" id="KW-0413">Isomerase</keyword>
<keyword evidence="5" id="KW-0067">ATP-binding</keyword>
<proteinExistence type="inferred from homology"/>
<evidence type="ECO:0000256" key="1">
    <source>
        <dbReference type="ARBA" id="ARBA00022741"/>
    </source>
</evidence>
<dbReference type="Pfam" id="PF00271">
    <property type="entry name" value="Helicase_C"/>
    <property type="match status" value="1"/>
</dbReference>
<keyword evidence="7" id="KW-0234">DNA repair</keyword>
<dbReference type="PANTHER" id="PTHR47962:SF3">
    <property type="entry name" value="LARGE ATP-DEPENDENT HELICASE-RELATED PROTEIN"/>
    <property type="match status" value="1"/>
</dbReference>
<dbReference type="PROSITE" id="PS51194">
    <property type="entry name" value="HELICASE_CTER"/>
    <property type="match status" value="1"/>
</dbReference>
<dbReference type="GO" id="GO:0005524">
    <property type="term" value="F:ATP binding"/>
    <property type="evidence" value="ECO:0007669"/>
    <property type="project" value="UniProtKB-KW"/>
</dbReference>
<name>A0A4R1LWP5_9SPHI</name>
<accession>A0A4R1LWP5</accession>
<keyword evidence="1" id="KW-0547">Nucleotide-binding</keyword>
<evidence type="ECO:0000259" key="10">
    <source>
        <dbReference type="PROSITE" id="PS51192"/>
    </source>
</evidence>
<dbReference type="GO" id="GO:0006281">
    <property type="term" value="P:DNA repair"/>
    <property type="evidence" value="ECO:0007669"/>
    <property type="project" value="UniProtKB-KW"/>
</dbReference>
<feature type="domain" description="Helicase ATP-binding" evidence="10">
    <location>
        <begin position="24"/>
        <end position="211"/>
    </location>
</feature>
<evidence type="ECO:0000259" key="11">
    <source>
        <dbReference type="PROSITE" id="PS51194"/>
    </source>
</evidence>
<dbReference type="PROSITE" id="PS51192">
    <property type="entry name" value="HELICASE_ATP_BIND_1"/>
    <property type="match status" value="1"/>
</dbReference>
<dbReference type="SMART" id="SM00487">
    <property type="entry name" value="DEXDc"/>
    <property type="match status" value="1"/>
</dbReference>
<dbReference type="PIRSF" id="PIRSF037307">
    <property type="entry name" value="Lhr-like_helic_prd"/>
    <property type="match status" value="1"/>
</dbReference>
<dbReference type="InterPro" id="IPR011545">
    <property type="entry name" value="DEAD/DEAH_box_helicase_dom"/>
</dbReference>
<dbReference type="InterPro" id="IPR052511">
    <property type="entry name" value="ATP-dep_Helicase"/>
</dbReference>
<dbReference type="CDD" id="cd18796">
    <property type="entry name" value="SF2_C_LHR"/>
    <property type="match status" value="1"/>
</dbReference>
<evidence type="ECO:0000256" key="2">
    <source>
        <dbReference type="ARBA" id="ARBA00022763"/>
    </source>
</evidence>
<keyword evidence="6" id="KW-0238">DNA-binding</keyword>
<dbReference type="InterPro" id="IPR026362">
    <property type="entry name" value="DEXH_lig_assoc"/>
</dbReference>
<evidence type="ECO:0000256" key="3">
    <source>
        <dbReference type="ARBA" id="ARBA00022801"/>
    </source>
</evidence>
<dbReference type="NCBIfam" id="TIGR04121">
    <property type="entry name" value="DEXH_lig_assoc"/>
    <property type="match status" value="1"/>
</dbReference>
<dbReference type="InterPro" id="IPR013701">
    <property type="entry name" value="Lhr-like_DEAD/DEAH_assoc"/>
</dbReference>
<dbReference type="Pfam" id="PF00270">
    <property type="entry name" value="DEAD"/>
    <property type="match status" value="1"/>
</dbReference>
<organism evidence="12 13">
    <name type="scientific">Albibacterium bauzanense</name>
    <dbReference type="NCBI Taxonomy" id="653929"/>
    <lineage>
        <taxon>Bacteria</taxon>
        <taxon>Pseudomonadati</taxon>
        <taxon>Bacteroidota</taxon>
        <taxon>Sphingobacteriia</taxon>
        <taxon>Sphingobacteriales</taxon>
        <taxon>Sphingobacteriaceae</taxon>
        <taxon>Albibacterium</taxon>
    </lineage>
</organism>
<dbReference type="InterPro" id="IPR014001">
    <property type="entry name" value="Helicase_ATP-bd"/>
</dbReference>
<dbReference type="Proteomes" id="UP000294616">
    <property type="component" value="Unassembled WGS sequence"/>
</dbReference>
<dbReference type="AlphaFoldDB" id="A0A4R1LWP5"/>
<dbReference type="RefSeq" id="WP_132224704.1">
    <property type="nucleotide sequence ID" value="NZ_SMGO01000002.1"/>
</dbReference>
<keyword evidence="4 12" id="KW-0347">Helicase</keyword>
<evidence type="ECO:0000256" key="6">
    <source>
        <dbReference type="ARBA" id="ARBA00023125"/>
    </source>
</evidence>
<dbReference type="GO" id="GO:0003677">
    <property type="term" value="F:DNA binding"/>
    <property type="evidence" value="ECO:0007669"/>
    <property type="project" value="UniProtKB-KW"/>
</dbReference>
<evidence type="ECO:0000256" key="9">
    <source>
        <dbReference type="ARBA" id="ARBA00093467"/>
    </source>
</evidence>
<dbReference type="InterPro" id="IPR045628">
    <property type="entry name" value="Lhr_WH_dom"/>
</dbReference>
<protein>
    <submittedName>
        <fullName evidence="12">ATP-dependent Lhr-like helicase</fullName>
    </submittedName>
</protein>
<evidence type="ECO:0000256" key="5">
    <source>
        <dbReference type="ARBA" id="ARBA00022840"/>
    </source>
</evidence>
<evidence type="ECO:0000313" key="12">
    <source>
        <dbReference type="EMBL" id="TCK83595.1"/>
    </source>
</evidence>
<comment type="caution">
    <text evidence="12">The sequence shown here is derived from an EMBL/GenBank/DDBJ whole genome shotgun (WGS) entry which is preliminary data.</text>
</comment>
<reference evidence="12 13" key="1">
    <citation type="submission" date="2019-03" db="EMBL/GenBank/DDBJ databases">
        <title>Genomic Encyclopedia of Archaeal and Bacterial Type Strains, Phase II (KMG-II): from individual species to whole genera.</title>
        <authorList>
            <person name="Goeker M."/>
        </authorList>
    </citation>
    <scope>NUCLEOTIDE SEQUENCE [LARGE SCALE GENOMIC DNA]</scope>
    <source>
        <strain evidence="12 13">DSM 22554</strain>
    </source>
</reference>
<dbReference type="Pfam" id="PF08494">
    <property type="entry name" value="DEAD_assoc"/>
    <property type="match status" value="1"/>
</dbReference>
<dbReference type="GO" id="GO:0016887">
    <property type="term" value="F:ATP hydrolysis activity"/>
    <property type="evidence" value="ECO:0007669"/>
    <property type="project" value="TreeGrafter"/>
</dbReference>
<dbReference type="Pfam" id="PF19306">
    <property type="entry name" value="WHD_Lhr"/>
    <property type="match status" value="1"/>
</dbReference>
<evidence type="ECO:0000256" key="8">
    <source>
        <dbReference type="ARBA" id="ARBA00023235"/>
    </source>
</evidence>
<dbReference type="Gene3D" id="3.40.50.300">
    <property type="entry name" value="P-loop containing nucleotide triphosphate hydrolases"/>
    <property type="match status" value="2"/>
</dbReference>
<dbReference type="PANTHER" id="PTHR47962">
    <property type="entry name" value="ATP-DEPENDENT HELICASE LHR-RELATED-RELATED"/>
    <property type="match status" value="1"/>
</dbReference>
<evidence type="ECO:0000256" key="4">
    <source>
        <dbReference type="ARBA" id="ARBA00022806"/>
    </source>
</evidence>
<dbReference type="OrthoDB" id="9815222at2"/>
<keyword evidence="3" id="KW-0378">Hydrolase</keyword>
<keyword evidence="13" id="KW-1185">Reference proteome</keyword>
<dbReference type="EMBL" id="SMGO01000002">
    <property type="protein sequence ID" value="TCK83595.1"/>
    <property type="molecule type" value="Genomic_DNA"/>
</dbReference>
<dbReference type="SMART" id="SM00490">
    <property type="entry name" value="HELICc"/>
    <property type="match status" value="1"/>
</dbReference>
<keyword evidence="2" id="KW-0227">DNA damage</keyword>
<dbReference type="SUPFAM" id="SSF52540">
    <property type="entry name" value="P-loop containing nucleoside triphosphate hydrolases"/>
    <property type="match status" value="1"/>
</dbReference>
<dbReference type="GO" id="GO:0004386">
    <property type="term" value="F:helicase activity"/>
    <property type="evidence" value="ECO:0007669"/>
    <property type="project" value="UniProtKB-KW"/>
</dbReference>
<evidence type="ECO:0000256" key="7">
    <source>
        <dbReference type="ARBA" id="ARBA00023204"/>
    </source>
</evidence>
<dbReference type="InterPro" id="IPR017170">
    <property type="entry name" value="Lhr-like"/>
</dbReference>
<dbReference type="InterPro" id="IPR001650">
    <property type="entry name" value="Helicase_C-like"/>
</dbReference>
<comment type="similarity">
    <text evidence="9">Belongs to the Lhr helicase family. Lhr-Core subfamily.</text>
</comment>
<evidence type="ECO:0000313" key="13">
    <source>
        <dbReference type="Proteomes" id="UP000294616"/>
    </source>
</evidence>